<dbReference type="EMBL" id="AP023420">
    <property type="protein sequence ID" value="BCK83844.1"/>
    <property type="molecule type" value="Genomic_DNA"/>
</dbReference>
<sequence length="247" mass="27310">MSKNPNKRTKPARRDEPMNGAMKFFLAGCVAELYLLLIRRFYVNADSDLQRITWYDSYLWVLVGVGAAVLVAGVVCAFLWRGNPKFRIGCLVIGAGFYISAVAGLVRWNMSFMTLLMVVVPVVMLLGILWSLYDRECALSLTILGVTLIALWVCRRALSSVVVGLYVKIAAIIYLALLVILLVQVARKKLDKLLPAKADPLPVYVACGLSLAAMVIVLFSSTAAYYVMWALAIIVFGLAVYYTVKQL</sequence>
<gene>
    <name evidence="2" type="ORF">MM59RIKEN_11630</name>
</gene>
<organism evidence="2 3">
    <name type="scientific">Pusillibacter faecalis</name>
    <dbReference type="NCBI Taxonomy" id="2714358"/>
    <lineage>
        <taxon>Bacteria</taxon>
        <taxon>Bacillati</taxon>
        <taxon>Bacillota</taxon>
        <taxon>Clostridia</taxon>
        <taxon>Eubacteriales</taxon>
        <taxon>Oscillospiraceae</taxon>
        <taxon>Pusillibacter</taxon>
    </lineage>
</organism>
<proteinExistence type="predicted"/>
<feature type="transmembrane region" description="Helical" evidence="1">
    <location>
        <begin position="165"/>
        <end position="183"/>
    </location>
</feature>
<dbReference type="AlphaFoldDB" id="A0A810Q7A0"/>
<dbReference type="Proteomes" id="UP000679848">
    <property type="component" value="Chromosome"/>
</dbReference>
<feature type="transmembrane region" description="Helical" evidence="1">
    <location>
        <begin position="112"/>
        <end position="130"/>
    </location>
</feature>
<keyword evidence="1" id="KW-0812">Transmembrane</keyword>
<dbReference type="KEGG" id="pfaa:MM59RIKEN_11630"/>
<feature type="transmembrane region" description="Helical" evidence="1">
    <location>
        <begin position="137"/>
        <end position="153"/>
    </location>
</feature>
<evidence type="ECO:0000313" key="2">
    <source>
        <dbReference type="EMBL" id="BCK83844.1"/>
    </source>
</evidence>
<feature type="transmembrane region" description="Helical" evidence="1">
    <location>
        <begin position="21"/>
        <end position="38"/>
    </location>
</feature>
<protein>
    <submittedName>
        <fullName evidence="2">Uncharacterized protein</fullName>
    </submittedName>
</protein>
<keyword evidence="1" id="KW-1133">Transmembrane helix</keyword>
<feature type="transmembrane region" description="Helical" evidence="1">
    <location>
        <begin position="226"/>
        <end position="244"/>
    </location>
</feature>
<accession>A0A810Q7A0</accession>
<feature type="transmembrane region" description="Helical" evidence="1">
    <location>
        <begin position="203"/>
        <end position="220"/>
    </location>
</feature>
<feature type="transmembrane region" description="Helical" evidence="1">
    <location>
        <begin position="58"/>
        <end position="79"/>
    </location>
</feature>
<feature type="transmembrane region" description="Helical" evidence="1">
    <location>
        <begin position="86"/>
        <end position="106"/>
    </location>
</feature>
<keyword evidence="3" id="KW-1185">Reference proteome</keyword>
<reference evidence="2" key="1">
    <citation type="submission" date="2020-09" db="EMBL/GenBank/DDBJ databases">
        <title>New species isolated from human feces.</title>
        <authorList>
            <person name="Kitahara M."/>
            <person name="Shigeno Y."/>
            <person name="Shime M."/>
            <person name="Matsumoto Y."/>
            <person name="Nakamura S."/>
            <person name="Motooka D."/>
            <person name="Fukuoka S."/>
            <person name="Nishikawa H."/>
            <person name="Benno Y."/>
        </authorList>
    </citation>
    <scope>NUCLEOTIDE SEQUENCE</scope>
    <source>
        <strain evidence="2">MM59</strain>
    </source>
</reference>
<evidence type="ECO:0000313" key="3">
    <source>
        <dbReference type="Proteomes" id="UP000679848"/>
    </source>
</evidence>
<dbReference type="RefSeq" id="WP_213542892.1">
    <property type="nucleotide sequence ID" value="NZ_AP023420.1"/>
</dbReference>
<keyword evidence="1" id="KW-0472">Membrane</keyword>
<name>A0A810Q7A0_9FIRM</name>
<evidence type="ECO:0000256" key="1">
    <source>
        <dbReference type="SAM" id="Phobius"/>
    </source>
</evidence>